<protein>
    <submittedName>
        <fullName evidence="2">Uncharacterized protein</fullName>
    </submittedName>
</protein>
<reference evidence="3" key="1">
    <citation type="journal article" date="2018" name="Gigascience">
        <title>Genome assembly of the Pink Ipe (Handroanthus impetiginosus, Bignoniaceae), a highly valued, ecologically keystone Neotropical timber forest tree.</title>
        <authorList>
            <person name="Silva-Junior O.B."/>
            <person name="Grattapaglia D."/>
            <person name="Novaes E."/>
            <person name="Collevatti R.G."/>
        </authorList>
    </citation>
    <scope>NUCLEOTIDE SEQUENCE [LARGE SCALE GENOMIC DNA]</scope>
    <source>
        <strain evidence="3">cv. UFG-1</strain>
    </source>
</reference>
<organism evidence="2 3">
    <name type="scientific">Handroanthus impetiginosus</name>
    <dbReference type="NCBI Taxonomy" id="429701"/>
    <lineage>
        <taxon>Eukaryota</taxon>
        <taxon>Viridiplantae</taxon>
        <taxon>Streptophyta</taxon>
        <taxon>Embryophyta</taxon>
        <taxon>Tracheophyta</taxon>
        <taxon>Spermatophyta</taxon>
        <taxon>Magnoliopsida</taxon>
        <taxon>eudicotyledons</taxon>
        <taxon>Gunneridae</taxon>
        <taxon>Pentapetalae</taxon>
        <taxon>asterids</taxon>
        <taxon>lamiids</taxon>
        <taxon>Lamiales</taxon>
        <taxon>Bignoniaceae</taxon>
        <taxon>Crescentiina</taxon>
        <taxon>Tabebuia alliance</taxon>
        <taxon>Handroanthus</taxon>
    </lineage>
</organism>
<sequence>MGSGVLATLGHFLVGFESRPTFIYTYWLHLVAQPIGLWAFRLYLIDLYIYIDLDSFGSFFCIGTPRGATYFL</sequence>
<name>A0A2G9HCN1_9LAMI</name>
<feature type="transmembrane region" description="Helical" evidence="1">
    <location>
        <begin position="23"/>
        <end position="44"/>
    </location>
</feature>
<accession>A0A2G9HCN1</accession>
<keyword evidence="1" id="KW-0472">Membrane</keyword>
<evidence type="ECO:0000313" key="2">
    <source>
        <dbReference type="EMBL" id="PIN15266.1"/>
    </source>
</evidence>
<keyword evidence="1" id="KW-0812">Transmembrane</keyword>
<evidence type="ECO:0000256" key="1">
    <source>
        <dbReference type="SAM" id="Phobius"/>
    </source>
</evidence>
<keyword evidence="3" id="KW-1185">Reference proteome</keyword>
<proteinExistence type="predicted"/>
<dbReference type="Proteomes" id="UP000231279">
    <property type="component" value="Unassembled WGS sequence"/>
</dbReference>
<gene>
    <name evidence="2" type="ORF">CDL12_12091</name>
</gene>
<dbReference type="EMBL" id="NKXS01002107">
    <property type="protein sequence ID" value="PIN15266.1"/>
    <property type="molecule type" value="Genomic_DNA"/>
</dbReference>
<comment type="caution">
    <text evidence="2">The sequence shown here is derived from an EMBL/GenBank/DDBJ whole genome shotgun (WGS) entry which is preliminary data.</text>
</comment>
<dbReference type="AlphaFoldDB" id="A0A2G9HCN1"/>
<keyword evidence="1" id="KW-1133">Transmembrane helix</keyword>
<evidence type="ECO:0000313" key="3">
    <source>
        <dbReference type="Proteomes" id="UP000231279"/>
    </source>
</evidence>